<name>A0A1J7CD55_9ACTN</name>
<dbReference type="PANTHER" id="PTHR43230:SF3">
    <property type="entry name" value="ABC-TYPE DIPEPTIDE_OLIGOPEPTIDE TRANSPORT SYSTEM, ATPASE COMPONENT"/>
    <property type="match status" value="1"/>
</dbReference>
<dbReference type="PROSITE" id="PS50893">
    <property type="entry name" value="ABC_TRANSPORTER_2"/>
    <property type="match status" value="1"/>
</dbReference>
<dbReference type="InterPro" id="IPR027417">
    <property type="entry name" value="P-loop_NTPase"/>
</dbReference>
<dbReference type="GO" id="GO:0005524">
    <property type="term" value="F:ATP binding"/>
    <property type="evidence" value="ECO:0007669"/>
    <property type="project" value="UniProtKB-KW"/>
</dbReference>
<dbReference type="PANTHER" id="PTHR43230">
    <property type="entry name" value="ABC-TYPE DIPEPTIDE/OLIGOPEPTIDE TRANSPORT SYSTEM, ATPASE COMPONENT"/>
    <property type="match status" value="1"/>
</dbReference>
<dbReference type="GO" id="GO:0016887">
    <property type="term" value="F:ATP hydrolysis activity"/>
    <property type="evidence" value="ECO:0007669"/>
    <property type="project" value="InterPro"/>
</dbReference>
<dbReference type="SMART" id="SM00382">
    <property type="entry name" value="AAA"/>
    <property type="match status" value="1"/>
</dbReference>
<evidence type="ECO:0000313" key="6">
    <source>
        <dbReference type="Proteomes" id="UP000243342"/>
    </source>
</evidence>
<reference evidence="5 6" key="1">
    <citation type="submission" date="2016-10" db="EMBL/GenBank/DDBJ databases">
        <title>Genome sequence of Streptomyces gilvigriseus MUSC 26.</title>
        <authorList>
            <person name="Lee L.-H."/>
            <person name="Ser H.-L."/>
        </authorList>
    </citation>
    <scope>NUCLEOTIDE SEQUENCE [LARGE SCALE GENOMIC DNA]</scope>
    <source>
        <strain evidence="5 6">MUSC 26</strain>
    </source>
</reference>
<dbReference type="CDD" id="cd03257">
    <property type="entry name" value="ABC_NikE_OppD_transporters"/>
    <property type="match status" value="1"/>
</dbReference>
<dbReference type="RefSeq" id="WP_071654699.1">
    <property type="nucleotide sequence ID" value="NZ_MLCF01000002.1"/>
</dbReference>
<proteinExistence type="predicted"/>
<dbReference type="InterPro" id="IPR003593">
    <property type="entry name" value="AAA+_ATPase"/>
</dbReference>
<evidence type="ECO:0000256" key="2">
    <source>
        <dbReference type="ARBA" id="ARBA00022741"/>
    </source>
</evidence>
<organism evidence="5 6">
    <name type="scientific">Mangrovactinospora gilvigrisea</name>
    <dbReference type="NCBI Taxonomy" id="1428644"/>
    <lineage>
        <taxon>Bacteria</taxon>
        <taxon>Bacillati</taxon>
        <taxon>Actinomycetota</taxon>
        <taxon>Actinomycetes</taxon>
        <taxon>Kitasatosporales</taxon>
        <taxon>Streptomycetaceae</taxon>
        <taxon>Mangrovactinospora</taxon>
    </lineage>
</organism>
<dbReference type="PROSITE" id="PS00211">
    <property type="entry name" value="ABC_TRANSPORTER_1"/>
    <property type="match status" value="1"/>
</dbReference>
<feature type="domain" description="ABC transporter" evidence="4">
    <location>
        <begin position="20"/>
        <end position="270"/>
    </location>
</feature>
<accession>A0A1J7CD55</accession>
<dbReference type="STRING" id="1428644.BIV57_01315"/>
<protein>
    <submittedName>
        <fullName evidence="5">Dipeptide/oligopeptide/nickel ABC transporter ATP-binding protein</fullName>
    </submittedName>
</protein>
<dbReference type="Proteomes" id="UP000243342">
    <property type="component" value="Unassembled WGS sequence"/>
</dbReference>
<evidence type="ECO:0000259" key="4">
    <source>
        <dbReference type="PROSITE" id="PS50893"/>
    </source>
</evidence>
<dbReference type="InterPro" id="IPR017871">
    <property type="entry name" value="ABC_transporter-like_CS"/>
</dbReference>
<keyword evidence="3 5" id="KW-0067">ATP-binding</keyword>
<evidence type="ECO:0000313" key="5">
    <source>
        <dbReference type="EMBL" id="OIV39496.1"/>
    </source>
</evidence>
<evidence type="ECO:0000256" key="1">
    <source>
        <dbReference type="ARBA" id="ARBA00022448"/>
    </source>
</evidence>
<dbReference type="AlphaFoldDB" id="A0A1J7CD55"/>
<keyword evidence="2" id="KW-0547">Nucleotide-binding</keyword>
<dbReference type="EMBL" id="MLCF01000002">
    <property type="protein sequence ID" value="OIV39496.1"/>
    <property type="molecule type" value="Genomic_DNA"/>
</dbReference>
<dbReference type="InterPro" id="IPR003439">
    <property type="entry name" value="ABC_transporter-like_ATP-bd"/>
</dbReference>
<evidence type="ECO:0000256" key="3">
    <source>
        <dbReference type="ARBA" id="ARBA00022840"/>
    </source>
</evidence>
<gene>
    <name evidence="5" type="ORF">BIV57_01315</name>
</gene>
<dbReference type="OrthoDB" id="3326974at2"/>
<sequence length="365" mass="40006">MPDTPVPAPRGTSDSVAPVLEAVGVSKHFEVRNRGGNNAVVRAVENAGIALHRGRIVALVGESGSGKTTVARILGRFYAPTEGEIRLHGRPVAAGGIARRDYFRKVQLIFQDPFGSLNSLHRVRYTLGRALKLHGHARSRREVEDGVIDLLRRVNLTPPEQYLDKFPHELSGGQRQRVVIARALAVRPEVLLGDEPISMLDVSIRLDVLNLLAKLRDEEGLALLYITHDIASARYLCDEIDVMYAGQLVEGGPKEAVIQSPKHPYTRLLLDSSPDPGRSLAAGSASEGLFTATGELGEPPDPADPPTGCRFHPRCPFAMDECRESFPERTEFPDGQWVHCWLHQKGRAHLLAPAPPAQSLKETRP</sequence>
<dbReference type="InterPro" id="IPR013563">
    <property type="entry name" value="Oligopep_ABC_C"/>
</dbReference>
<keyword evidence="6" id="KW-1185">Reference proteome</keyword>
<dbReference type="GO" id="GO:0015833">
    <property type="term" value="P:peptide transport"/>
    <property type="evidence" value="ECO:0007669"/>
    <property type="project" value="InterPro"/>
</dbReference>
<dbReference type="Pfam" id="PF00005">
    <property type="entry name" value="ABC_tran"/>
    <property type="match status" value="1"/>
</dbReference>
<dbReference type="SUPFAM" id="SSF52540">
    <property type="entry name" value="P-loop containing nucleoside triphosphate hydrolases"/>
    <property type="match status" value="1"/>
</dbReference>
<keyword evidence="1" id="KW-0813">Transport</keyword>
<dbReference type="NCBIfam" id="TIGR01727">
    <property type="entry name" value="oligo_HPY"/>
    <property type="match status" value="1"/>
</dbReference>
<comment type="caution">
    <text evidence="5">The sequence shown here is derived from an EMBL/GenBank/DDBJ whole genome shotgun (WGS) entry which is preliminary data.</text>
</comment>
<dbReference type="Gene3D" id="3.40.50.300">
    <property type="entry name" value="P-loop containing nucleotide triphosphate hydrolases"/>
    <property type="match status" value="1"/>
</dbReference>
<dbReference type="Pfam" id="PF08352">
    <property type="entry name" value="oligo_HPY"/>
    <property type="match status" value="1"/>
</dbReference>